<dbReference type="Gene3D" id="3.30.530.20">
    <property type="match status" value="1"/>
</dbReference>
<dbReference type="SUPFAM" id="SSF55961">
    <property type="entry name" value="Bet v1-like"/>
    <property type="match status" value="1"/>
</dbReference>
<sequence length="152" mass="17268">MKIVAKQDIEAPIQKVFERATDFKNFERSAMRRGASVTRLEGEDDAQVWDVAFPLRGKTRLFRLTVTDFDEPERMSMSAVSEGMAGSIQVDLVALSRSRTRLRVEIEVKPQTLSARLLVQSLRLARGSLQQRLQERLAEFTTAVEGTRSRRA</sequence>
<name>A0A7L9WRG3_9RHOB</name>
<dbReference type="CDD" id="cd07812">
    <property type="entry name" value="SRPBCC"/>
    <property type="match status" value="1"/>
</dbReference>
<dbReference type="RefSeq" id="WP_193080549.1">
    <property type="nucleotide sequence ID" value="NZ_CP045201.1"/>
</dbReference>
<keyword evidence="2" id="KW-1185">Reference proteome</keyword>
<dbReference type="InterPro" id="IPR019587">
    <property type="entry name" value="Polyketide_cyclase/dehydratase"/>
</dbReference>
<organism evidence="1 2">
    <name type="scientific">Pseudooceanicola spongiae</name>
    <dbReference type="NCBI Taxonomy" id="2613965"/>
    <lineage>
        <taxon>Bacteria</taxon>
        <taxon>Pseudomonadati</taxon>
        <taxon>Pseudomonadota</taxon>
        <taxon>Alphaproteobacteria</taxon>
        <taxon>Rhodobacterales</taxon>
        <taxon>Paracoccaceae</taxon>
        <taxon>Pseudooceanicola</taxon>
    </lineage>
</organism>
<accession>A0A7L9WRG3</accession>
<dbReference type="EMBL" id="CP045201">
    <property type="protein sequence ID" value="QOL82424.1"/>
    <property type="molecule type" value="Genomic_DNA"/>
</dbReference>
<protein>
    <submittedName>
        <fullName evidence="1">SRPBCC family protein</fullName>
    </submittedName>
</protein>
<dbReference type="Pfam" id="PF10604">
    <property type="entry name" value="Polyketide_cyc2"/>
    <property type="match status" value="1"/>
</dbReference>
<dbReference type="InterPro" id="IPR023393">
    <property type="entry name" value="START-like_dom_sf"/>
</dbReference>
<reference evidence="1 2" key="1">
    <citation type="submission" date="2019-10" db="EMBL/GenBank/DDBJ databases">
        <title>Pseudopuniceibacterium sp. HQ09 islated from Antarctica.</title>
        <authorList>
            <person name="Liao L."/>
            <person name="Su S."/>
            <person name="Chen B."/>
            <person name="Yu Y."/>
        </authorList>
    </citation>
    <scope>NUCLEOTIDE SEQUENCE [LARGE SCALE GENOMIC DNA]</scope>
    <source>
        <strain evidence="1 2">HQ09</strain>
    </source>
</reference>
<gene>
    <name evidence="1" type="ORF">F3W81_17275</name>
</gene>
<dbReference type="AlphaFoldDB" id="A0A7L9WRG3"/>
<dbReference type="KEGG" id="pshq:F3W81_17275"/>
<proteinExistence type="predicted"/>
<dbReference type="Proteomes" id="UP000594118">
    <property type="component" value="Chromosome"/>
</dbReference>
<evidence type="ECO:0000313" key="2">
    <source>
        <dbReference type="Proteomes" id="UP000594118"/>
    </source>
</evidence>
<evidence type="ECO:0000313" key="1">
    <source>
        <dbReference type="EMBL" id="QOL82424.1"/>
    </source>
</evidence>